<keyword evidence="9" id="KW-0445">Lipid transport</keyword>
<keyword evidence="6" id="KW-1133">Transmembrane helix</keyword>
<name>A0AAJ7TJW9_PETMA</name>
<evidence type="ECO:0000256" key="6">
    <source>
        <dbReference type="ARBA" id="ARBA00022989"/>
    </source>
</evidence>
<protein>
    <recommendedName>
        <fullName evidence="3 9">Sigma non-opioid intracellular receptor 1</fullName>
    </recommendedName>
    <alternativeName>
        <fullName evidence="8 9">Sigma 1-type opioid receptor</fullName>
    </alternativeName>
</protein>
<comment type="domain">
    <text evidence="9">The C-terminal helices form a flat, hydrophobic surface that is probably tightly associated with the cytosolic surface of the endoplasmic reticulum membrane.</text>
</comment>
<dbReference type="GO" id="GO:0005637">
    <property type="term" value="C:nuclear inner membrane"/>
    <property type="evidence" value="ECO:0007669"/>
    <property type="project" value="UniProtKB-SubCell"/>
</dbReference>
<dbReference type="Proteomes" id="UP001318040">
    <property type="component" value="Chromosome 28"/>
</dbReference>
<dbReference type="CTD" id="10280"/>
<comment type="function">
    <text evidence="9">Functions in lipid transport from the endoplasmic reticulum and is involved in a wide array of cellular functions probably through regulation of the biogenesis of lipid microdomains at the plasma membrane. Regulates calcium efflux at the endoplasmic reticulum.</text>
</comment>
<sequence>MGALVRTLPWLLAGSVLLVALSVPLVGSWLRTKRYVFEPEEVARVAKKYAGLDHDAAFGKVVAELRRTHPGHVLPDSEMQWVFVNAGGWMGAMYLLHASLTEYVLLFGTAVDTSGHSGRYWANISDTIISGTFRQWKEGTTKSEVFYPGDTIVHGAGEATSVQWTAGTWMVEYGRGFIPSTLGFALADTLFSTQDFLTVFWTLRVYARALALEITTELRDAGLL</sequence>
<keyword evidence="7 9" id="KW-0472">Membrane</keyword>
<proteinExistence type="inferred from homology"/>
<evidence type="ECO:0000256" key="8">
    <source>
        <dbReference type="ARBA" id="ARBA00033467"/>
    </source>
</evidence>
<dbReference type="GO" id="GO:0005789">
    <property type="term" value="C:endoplasmic reticulum membrane"/>
    <property type="evidence" value="ECO:0007669"/>
    <property type="project" value="UniProtKB-SubCell"/>
</dbReference>
<evidence type="ECO:0000313" key="10">
    <source>
        <dbReference type="Proteomes" id="UP001318040"/>
    </source>
</evidence>
<evidence type="ECO:0000256" key="9">
    <source>
        <dbReference type="RuleBase" id="RU368083"/>
    </source>
</evidence>
<comment type="subunit">
    <text evidence="9">Homotrimer.</text>
</comment>
<dbReference type="GO" id="GO:0006869">
    <property type="term" value="P:lipid transport"/>
    <property type="evidence" value="ECO:0007669"/>
    <property type="project" value="UniProtKB-UniRule"/>
</dbReference>
<evidence type="ECO:0000313" key="11">
    <source>
        <dbReference type="RefSeq" id="XP_032817953.1"/>
    </source>
</evidence>
<dbReference type="PANTHER" id="PTHR10868">
    <property type="entry name" value="SIGMA 1-TYPE OPIOID RECEPTOR-RELATED"/>
    <property type="match status" value="1"/>
</dbReference>
<evidence type="ECO:0000256" key="2">
    <source>
        <dbReference type="ARBA" id="ARBA00007141"/>
    </source>
</evidence>
<dbReference type="KEGG" id="pmrn:116946853"/>
<keyword evidence="4" id="KW-0812">Transmembrane</keyword>
<dbReference type="Pfam" id="PF04622">
    <property type="entry name" value="ERG2_Sigma1R"/>
    <property type="match status" value="1"/>
</dbReference>
<dbReference type="GeneID" id="116946853"/>
<keyword evidence="9" id="KW-0813">Transport</keyword>
<dbReference type="InterPro" id="IPR006716">
    <property type="entry name" value="ERG2_sigma1_rcpt-like"/>
</dbReference>
<keyword evidence="5 9" id="KW-0256">Endoplasmic reticulum</keyword>
<evidence type="ECO:0000256" key="1">
    <source>
        <dbReference type="ARBA" id="ARBA00004540"/>
    </source>
</evidence>
<gene>
    <name evidence="11" type="primary">SIGMAR1</name>
</gene>
<evidence type="ECO:0000256" key="5">
    <source>
        <dbReference type="ARBA" id="ARBA00022824"/>
    </source>
</evidence>
<dbReference type="AlphaFoldDB" id="A0AAJ7TJW9"/>
<evidence type="ECO:0000256" key="7">
    <source>
        <dbReference type="ARBA" id="ARBA00023136"/>
    </source>
</evidence>
<dbReference type="GO" id="GO:0005640">
    <property type="term" value="C:nuclear outer membrane"/>
    <property type="evidence" value="ECO:0007669"/>
    <property type="project" value="UniProtKB-SubCell"/>
</dbReference>
<comment type="similarity">
    <text evidence="2 9">Belongs to the ERG2 family.</text>
</comment>
<evidence type="ECO:0000256" key="3">
    <source>
        <dbReference type="ARBA" id="ARBA00020208"/>
    </source>
</evidence>
<dbReference type="GO" id="GO:0031410">
    <property type="term" value="C:cytoplasmic vesicle"/>
    <property type="evidence" value="ECO:0007669"/>
    <property type="project" value="UniProtKB-SubCell"/>
</dbReference>
<keyword evidence="9" id="KW-0539">Nucleus</keyword>
<reference evidence="11" key="1">
    <citation type="submission" date="2025-08" db="UniProtKB">
        <authorList>
            <consortium name="RefSeq"/>
        </authorList>
    </citation>
    <scope>IDENTIFICATION</scope>
    <source>
        <tissue evidence="11">Sperm</tissue>
    </source>
</reference>
<organism evidence="10 11">
    <name type="scientific">Petromyzon marinus</name>
    <name type="common">Sea lamprey</name>
    <dbReference type="NCBI Taxonomy" id="7757"/>
    <lineage>
        <taxon>Eukaryota</taxon>
        <taxon>Metazoa</taxon>
        <taxon>Chordata</taxon>
        <taxon>Craniata</taxon>
        <taxon>Vertebrata</taxon>
        <taxon>Cyclostomata</taxon>
        <taxon>Hyperoartia</taxon>
        <taxon>Petromyzontiformes</taxon>
        <taxon>Petromyzontidae</taxon>
        <taxon>Petromyzon</taxon>
    </lineage>
</organism>
<dbReference type="RefSeq" id="XP_032817953.1">
    <property type="nucleotide sequence ID" value="XM_032962062.1"/>
</dbReference>
<keyword evidence="9 11" id="KW-0675">Receptor</keyword>
<keyword evidence="10" id="KW-1185">Reference proteome</keyword>
<accession>A0AAJ7TJW9</accession>
<keyword evidence="9" id="KW-0968">Cytoplasmic vesicle</keyword>
<dbReference type="PANTHER" id="PTHR10868:SF1">
    <property type="entry name" value="SIGMA NON-OPIOID INTRACELLULAR RECEPTOR 1"/>
    <property type="match status" value="1"/>
</dbReference>
<evidence type="ECO:0000256" key="4">
    <source>
        <dbReference type="ARBA" id="ARBA00022692"/>
    </source>
</evidence>
<comment type="subcellular location">
    <subcellularLocation>
        <location evidence="9">Endoplasmic reticulum membrane</location>
    </subcellularLocation>
    <subcellularLocation>
        <location evidence="9">Cytoplasmic vesicle</location>
    </subcellularLocation>
    <subcellularLocation>
        <location evidence="9">Membrane</location>
        <topology evidence="9">Single-pass membrane protein</topology>
    </subcellularLocation>
    <subcellularLocation>
        <location evidence="9">Nucleus envelope</location>
    </subcellularLocation>
    <subcellularLocation>
        <location evidence="1 9">Nucleus inner membrane</location>
    </subcellularLocation>
    <subcellularLocation>
        <location evidence="9">Nucleus outer membrane</location>
    </subcellularLocation>
</comment>